<name>A0A7S9L2I4_9SPHI</name>
<dbReference type="Gene3D" id="3.40.50.2000">
    <property type="entry name" value="Glycogen Phosphorylase B"/>
    <property type="match status" value="1"/>
</dbReference>
<evidence type="ECO:0000313" key="2">
    <source>
        <dbReference type="EMBL" id="QPH41282.1"/>
    </source>
</evidence>
<dbReference type="CDD" id="cd03801">
    <property type="entry name" value="GT4_PimA-like"/>
    <property type="match status" value="1"/>
</dbReference>
<reference evidence="2 3" key="1">
    <citation type="submission" date="2020-11" db="EMBL/GenBank/DDBJ databases">
        <title>Pedobacter endophytica, an endophytic bacteria isolated form Carex pumila.</title>
        <authorList>
            <person name="Peng Y."/>
            <person name="Jiang L."/>
            <person name="Lee J."/>
        </authorList>
    </citation>
    <scope>NUCLEOTIDE SEQUENCE [LARGE SCALE GENOMIC DNA]</scope>
    <source>
        <strain evidence="2 3">JBR3-12</strain>
    </source>
</reference>
<organism evidence="2 3">
    <name type="scientific">Pedobacter endophyticus</name>
    <dbReference type="NCBI Taxonomy" id="2789740"/>
    <lineage>
        <taxon>Bacteria</taxon>
        <taxon>Pseudomonadati</taxon>
        <taxon>Bacteroidota</taxon>
        <taxon>Sphingobacteriia</taxon>
        <taxon>Sphingobacteriales</taxon>
        <taxon>Sphingobacteriaceae</taxon>
        <taxon>Pedobacter</taxon>
    </lineage>
</organism>
<dbReference type="SUPFAM" id="SSF53756">
    <property type="entry name" value="UDP-Glycosyltransferase/glycogen phosphorylase"/>
    <property type="match status" value="1"/>
</dbReference>
<keyword evidence="2" id="KW-0808">Transferase</keyword>
<evidence type="ECO:0000313" key="3">
    <source>
        <dbReference type="Proteomes" id="UP000594759"/>
    </source>
</evidence>
<proteinExistence type="predicted"/>
<protein>
    <submittedName>
        <fullName evidence="2">Glycosyltransferase family 4 protein</fullName>
    </submittedName>
</protein>
<dbReference type="EMBL" id="CP064939">
    <property type="protein sequence ID" value="QPH41282.1"/>
    <property type="molecule type" value="Genomic_DNA"/>
</dbReference>
<dbReference type="GO" id="GO:0016757">
    <property type="term" value="F:glycosyltransferase activity"/>
    <property type="evidence" value="ECO:0007669"/>
    <property type="project" value="InterPro"/>
</dbReference>
<dbReference type="KEGG" id="pex:IZT61_08515"/>
<accession>A0A7S9L2I4</accession>
<dbReference type="RefSeq" id="WP_196100733.1">
    <property type="nucleotide sequence ID" value="NZ_CP064939.1"/>
</dbReference>
<dbReference type="PANTHER" id="PTHR12526">
    <property type="entry name" value="GLYCOSYLTRANSFERASE"/>
    <property type="match status" value="1"/>
</dbReference>
<dbReference type="AlphaFoldDB" id="A0A7S9L2I4"/>
<dbReference type="Pfam" id="PF00534">
    <property type="entry name" value="Glycos_transf_1"/>
    <property type="match status" value="1"/>
</dbReference>
<keyword evidence="3" id="KW-1185">Reference proteome</keyword>
<sequence>MSNNLSNGRLRVFTWHIHGSYLLYLSQGDYDLYIPYNDERSTGYVGRGETFPFGDNVIEVHASEVRNMDFDIILFQTDENYLIDQYNILSESQRTLPRIYLEHDPPWDHPTNARHPVREEDVLVVHVTHFNALMWDCSGLKTRVIEHGVLPHPFSYQGNKERGIVVINNLPTRGRLLGLDIFEQVRKQIPLDLVGMGAESYGIGEVLHPDLPAFVSQYRFFFNPIRYTSLGLAVCEAMMLGLPIVGLATTEMAVKIKNGYSGFVSTNVSELVDYMQMLLEQPATAQEMGRNAHEHARQKFDIKRFASDWKQLFEEVVRNVNTYQIN</sequence>
<gene>
    <name evidence="2" type="ORF">IZT61_08515</name>
</gene>
<dbReference type="Proteomes" id="UP000594759">
    <property type="component" value="Chromosome"/>
</dbReference>
<evidence type="ECO:0000259" key="1">
    <source>
        <dbReference type="Pfam" id="PF00534"/>
    </source>
</evidence>
<feature type="domain" description="Glycosyl transferase family 1" evidence="1">
    <location>
        <begin position="203"/>
        <end position="294"/>
    </location>
</feature>
<dbReference type="InterPro" id="IPR001296">
    <property type="entry name" value="Glyco_trans_1"/>
</dbReference>